<name>A0A7M7KCG3_VARDE</name>
<dbReference type="SUPFAM" id="SSF52087">
    <property type="entry name" value="CRAL/TRIO domain"/>
    <property type="match status" value="1"/>
</dbReference>
<dbReference type="SUPFAM" id="SSF46938">
    <property type="entry name" value="CRAL/TRIO N-terminal domain"/>
    <property type="match status" value="1"/>
</dbReference>
<dbReference type="EnsemblMetazoa" id="XM_022808417">
    <property type="protein sequence ID" value="XP_022664152"/>
    <property type="gene ID" value="LOC111251655"/>
</dbReference>
<evidence type="ECO:0000313" key="3">
    <source>
        <dbReference type="Proteomes" id="UP000594260"/>
    </source>
</evidence>
<dbReference type="Pfam" id="PF00650">
    <property type="entry name" value="CRAL_TRIO"/>
    <property type="match status" value="1"/>
</dbReference>
<evidence type="ECO:0000259" key="1">
    <source>
        <dbReference type="PROSITE" id="PS50191"/>
    </source>
</evidence>
<dbReference type="PROSITE" id="PS50191">
    <property type="entry name" value="CRAL_TRIO"/>
    <property type="match status" value="1"/>
</dbReference>
<dbReference type="PANTHER" id="PTHR10174">
    <property type="entry name" value="ALPHA-TOCOPHEROL TRANSFER PROTEIN-RELATED"/>
    <property type="match status" value="1"/>
</dbReference>
<dbReference type="CDD" id="cd00170">
    <property type="entry name" value="SEC14"/>
    <property type="match status" value="1"/>
</dbReference>
<dbReference type="GO" id="GO:0016020">
    <property type="term" value="C:membrane"/>
    <property type="evidence" value="ECO:0007669"/>
    <property type="project" value="TreeGrafter"/>
</dbReference>
<dbReference type="AlphaFoldDB" id="A0A7M7KCG3"/>
<dbReference type="OrthoDB" id="75724at2759"/>
<accession>A0A7M7KCG3</accession>
<proteinExistence type="predicted"/>
<reference evidence="2" key="1">
    <citation type="submission" date="2021-01" db="UniProtKB">
        <authorList>
            <consortium name="EnsemblMetazoa"/>
        </authorList>
    </citation>
    <scope>IDENTIFICATION</scope>
</reference>
<feature type="domain" description="CRAL-TRIO" evidence="1">
    <location>
        <begin position="97"/>
        <end position="282"/>
    </location>
</feature>
<dbReference type="KEGG" id="vde:111251655"/>
<organism evidence="2 3">
    <name type="scientific">Varroa destructor</name>
    <name type="common">Honeybee mite</name>
    <dbReference type="NCBI Taxonomy" id="109461"/>
    <lineage>
        <taxon>Eukaryota</taxon>
        <taxon>Metazoa</taxon>
        <taxon>Ecdysozoa</taxon>
        <taxon>Arthropoda</taxon>
        <taxon>Chelicerata</taxon>
        <taxon>Arachnida</taxon>
        <taxon>Acari</taxon>
        <taxon>Parasitiformes</taxon>
        <taxon>Mesostigmata</taxon>
        <taxon>Gamasina</taxon>
        <taxon>Dermanyssoidea</taxon>
        <taxon>Varroidae</taxon>
        <taxon>Varroa</taxon>
    </lineage>
</organism>
<evidence type="ECO:0000313" key="2">
    <source>
        <dbReference type="EnsemblMetazoa" id="XP_022664152"/>
    </source>
</evidence>
<protein>
    <recommendedName>
        <fullName evidence="1">CRAL-TRIO domain-containing protein</fullName>
    </recommendedName>
</protein>
<dbReference type="InterPro" id="IPR001251">
    <property type="entry name" value="CRAL-TRIO_dom"/>
</dbReference>
<dbReference type="InterPro" id="IPR036273">
    <property type="entry name" value="CRAL/TRIO_N_dom_sf"/>
</dbReference>
<dbReference type="InterPro" id="IPR036865">
    <property type="entry name" value="CRAL-TRIO_dom_sf"/>
</dbReference>
<dbReference type="PANTHER" id="PTHR10174:SF130">
    <property type="entry name" value="ALPHA-TOCOPHEROL TRANSFER PROTEIN-LIKE"/>
    <property type="match status" value="1"/>
</dbReference>
<dbReference type="Gene3D" id="3.40.525.10">
    <property type="entry name" value="CRAL-TRIO lipid binding domain"/>
    <property type="match status" value="1"/>
</dbReference>
<dbReference type="InParanoid" id="A0A7M7KCG3"/>
<sequence length="317" mass="37110">MKEQVINNLDAWKLDFNAKVPDKDPLLVENSLKELKERLSDGIPGWEHILDDKHLLKFLRYKDLNVPATFKMFDLIHKRRMAEPTRYFPEGKGPLHYKHVYELRCAEVLHHRNPRDGTAVVIIRVGDWKPETGVDYFTSQNAGIFLVEYVLDDERVQRDGVTLIIDFKGFRFSWVMQFFPPSYLPTIITTLQDTAPIRFIGIHILNQPVMYKILYGMAYPFISKEDLLNLKISKKFTSMGPTSSLCKNTLTVRSSRRTFLDRKSLTICGYPKWFTRTTIFLSPEVICRKARKPTVRRRAYFTKKRTSSSFKILCYAQ</sequence>
<keyword evidence="3" id="KW-1185">Reference proteome</keyword>
<dbReference type="GO" id="GO:1902936">
    <property type="term" value="F:phosphatidylinositol bisphosphate binding"/>
    <property type="evidence" value="ECO:0007669"/>
    <property type="project" value="TreeGrafter"/>
</dbReference>
<dbReference type="GeneID" id="111251655"/>
<dbReference type="RefSeq" id="XP_022664152.1">
    <property type="nucleotide sequence ID" value="XM_022808417.1"/>
</dbReference>
<dbReference type="Gene3D" id="1.10.8.20">
    <property type="entry name" value="N-terminal domain of phosphatidylinositol transfer protein sec14p"/>
    <property type="match status" value="1"/>
</dbReference>
<dbReference type="Proteomes" id="UP000594260">
    <property type="component" value="Unplaced"/>
</dbReference>